<dbReference type="Gene3D" id="1.10.1200.10">
    <property type="entry name" value="ACP-like"/>
    <property type="match status" value="1"/>
</dbReference>
<gene>
    <name evidence="1" type="ORF">AQJ64_42645</name>
</gene>
<accession>A0A101SJL2</accession>
<protein>
    <recommendedName>
        <fullName evidence="3">Carrier domain-containing protein</fullName>
    </recommendedName>
</protein>
<dbReference type="InterPro" id="IPR036736">
    <property type="entry name" value="ACP-like_sf"/>
</dbReference>
<dbReference type="AlphaFoldDB" id="A0A101SJL2"/>
<evidence type="ECO:0000313" key="2">
    <source>
        <dbReference type="Proteomes" id="UP000052982"/>
    </source>
</evidence>
<dbReference type="Proteomes" id="UP000052982">
    <property type="component" value="Unassembled WGS sequence"/>
</dbReference>
<keyword evidence="2" id="KW-1185">Reference proteome</keyword>
<reference evidence="1 2" key="1">
    <citation type="submission" date="2015-10" db="EMBL/GenBank/DDBJ databases">
        <title>Draft genome sequence of Streptomyces griseoruber DSM 40281, type strain for the species Streptomyces griseoruber.</title>
        <authorList>
            <person name="Ruckert C."/>
            <person name="Winkler A."/>
            <person name="Kalinowski J."/>
            <person name="Kampfer P."/>
            <person name="Glaeser S."/>
        </authorList>
    </citation>
    <scope>NUCLEOTIDE SEQUENCE [LARGE SCALE GENOMIC DNA]</scope>
    <source>
        <strain evidence="1 2">DSM 40281</strain>
    </source>
</reference>
<dbReference type="OrthoDB" id="7065718at2"/>
<evidence type="ECO:0000313" key="1">
    <source>
        <dbReference type="EMBL" id="KUN75410.1"/>
    </source>
</evidence>
<sequence length="106" mass="11305">MTREAIILRLVHEAIDVVNEGLPPGAALEKAPEVTLFGVDGRLDSLGLVELLAETEVRLEEEFSVSVSLVNDKALSQRNSPFRSVGSLVTYVTDVVATEAPVSEAG</sequence>
<organism evidence="1 2">
    <name type="scientific">Streptomyces griseoruber</name>
    <dbReference type="NCBI Taxonomy" id="1943"/>
    <lineage>
        <taxon>Bacteria</taxon>
        <taxon>Bacillati</taxon>
        <taxon>Actinomycetota</taxon>
        <taxon>Actinomycetes</taxon>
        <taxon>Kitasatosporales</taxon>
        <taxon>Streptomycetaceae</taxon>
        <taxon>Streptomyces</taxon>
    </lineage>
</organism>
<name>A0A101SJL2_9ACTN</name>
<dbReference type="RefSeq" id="WP_055631860.1">
    <property type="nucleotide sequence ID" value="NZ_KQ948791.1"/>
</dbReference>
<proteinExistence type="predicted"/>
<comment type="caution">
    <text evidence="1">The sequence shown here is derived from an EMBL/GenBank/DDBJ whole genome shotgun (WGS) entry which is preliminary data.</text>
</comment>
<dbReference type="EMBL" id="LMWW01000080">
    <property type="protein sequence ID" value="KUN75410.1"/>
    <property type="molecule type" value="Genomic_DNA"/>
</dbReference>
<evidence type="ECO:0008006" key="3">
    <source>
        <dbReference type="Google" id="ProtNLM"/>
    </source>
</evidence>